<evidence type="ECO:0000313" key="8">
    <source>
        <dbReference type="Proteomes" id="UP001260872"/>
    </source>
</evidence>
<feature type="transmembrane region" description="Helical" evidence="6">
    <location>
        <begin position="179"/>
        <end position="200"/>
    </location>
</feature>
<accession>A0ABU1FRU0</accession>
<feature type="transmembrane region" description="Helical" evidence="6">
    <location>
        <begin position="128"/>
        <end position="150"/>
    </location>
</feature>
<feature type="transmembrane region" description="Helical" evidence="6">
    <location>
        <begin position="61"/>
        <end position="83"/>
    </location>
</feature>
<dbReference type="InterPro" id="IPR019108">
    <property type="entry name" value="Caa3_assmbl_CtaG-rel"/>
</dbReference>
<feature type="transmembrane region" description="Helical" evidence="6">
    <location>
        <begin position="95"/>
        <end position="116"/>
    </location>
</feature>
<dbReference type="RefSeq" id="WP_310536816.1">
    <property type="nucleotide sequence ID" value="NZ_BAAAOC010000022.1"/>
</dbReference>
<name>A0ABU1FRU0_9MICC</name>
<evidence type="ECO:0000256" key="1">
    <source>
        <dbReference type="ARBA" id="ARBA00004651"/>
    </source>
</evidence>
<evidence type="ECO:0000256" key="4">
    <source>
        <dbReference type="ARBA" id="ARBA00022989"/>
    </source>
</evidence>
<sequence length="222" mass="23641">MGWGLSPAVSAAEATGYMLQHLLIGMYAPLLLLLGAPVTVVLGAASTTWRARLGRVLKSTGLHLVSHPATAAALHIGPLFLLYLTPVYTLMMTSWAWHVIFMVHFVLAGTLFAWSIAGPDPAPRRPGVVTRAAVLVLSGGLHAWLATLIYSRAESLPTAAHHGADGAAGAEELRSAAQLMYYGGDGAEILLAIALFAGWYRSRTRGPIRRREAGRRLSPSGR</sequence>
<gene>
    <name evidence="7" type="ORF">RH857_04405</name>
</gene>
<keyword evidence="8" id="KW-1185">Reference proteome</keyword>
<dbReference type="Proteomes" id="UP001260872">
    <property type="component" value="Unassembled WGS sequence"/>
</dbReference>
<evidence type="ECO:0000256" key="6">
    <source>
        <dbReference type="SAM" id="Phobius"/>
    </source>
</evidence>
<keyword evidence="5 6" id="KW-0472">Membrane</keyword>
<feature type="transmembrane region" description="Helical" evidence="6">
    <location>
        <begin position="26"/>
        <end position="49"/>
    </location>
</feature>
<protein>
    <submittedName>
        <fullName evidence="7">Cytochrome c oxidase assembly protein</fullName>
    </submittedName>
</protein>
<evidence type="ECO:0000313" key="7">
    <source>
        <dbReference type="EMBL" id="MDR5711376.1"/>
    </source>
</evidence>
<keyword evidence="3 6" id="KW-0812">Transmembrane</keyword>
<reference evidence="8" key="1">
    <citation type="submission" date="2023-07" db="EMBL/GenBank/DDBJ databases">
        <title>Description of three actinobacteria isolated from air of manufacturing shop in a pharmaceutical factory.</title>
        <authorList>
            <person name="Zhang D.-F."/>
        </authorList>
    </citation>
    <scope>NUCLEOTIDE SEQUENCE [LARGE SCALE GENOMIC DNA]</scope>
    <source>
        <strain evidence="8">CCTCC AB 207010</strain>
    </source>
</reference>
<dbReference type="EMBL" id="JAVKGT010000008">
    <property type="protein sequence ID" value="MDR5711376.1"/>
    <property type="molecule type" value="Genomic_DNA"/>
</dbReference>
<comment type="subcellular location">
    <subcellularLocation>
        <location evidence="1">Cell membrane</location>
        <topology evidence="1">Multi-pass membrane protein</topology>
    </subcellularLocation>
</comment>
<organism evidence="7 8">
    <name type="scientific">Nesterenkonia flava</name>
    <dbReference type="NCBI Taxonomy" id="469799"/>
    <lineage>
        <taxon>Bacteria</taxon>
        <taxon>Bacillati</taxon>
        <taxon>Actinomycetota</taxon>
        <taxon>Actinomycetes</taxon>
        <taxon>Micrococcales</taxon>
        <taxon>Micrococcaceae</taxon>
        <taxon>Nesterenkonia</taxon>
    </lineage>
</organism>
<proteinExistence type="predicted"/>
<evidence type="ECO:0000256" key="5">
    <source>
        <dbReference type="ARBA" id="ARBA00023136"/>
    </source>
</evidence>
<keyword evidence="2" id="KW-1003">Cell membrane</keyword>
<evidence type="ECO:0000256" key="2">
    <source>
        <dbReference type="ARBA" id="ARBA00022475"/>
    </source>
</evidence>
<evidence type="ECO:0000256" key="3">
    <source>
        <dbReference type="ARBA" id="ARBA00022692"/>
    </source>
</evidence>
<dbReference type="Pfam" id="PF09678">
    <property type="entry name" value="Caa3_CtaG"/>
    <property type="match status" value="1"/>
</dbReference>
<comment type="caution">
    <text evidence="7">The sequence shown here is derived from an EMBL/GenBank/DDBJ whole genome shotgun (WGS) entry which is preliminary data.</text>
</comment>
<keyword evidence="4 6" id="KW-1133">Transmembrane helix</keyword>